<dbReference type="EMBL" id="GG770383">
    <property type="protein sequence ID" value="EFG28239.2"/>
    <property type="molecule type" value="Genomic_DNA"/>
</dbReference>
<name>D6LIL3_9FUSO</name>
<proteinExistence type="predicted"/>
<dbReference type="AlphaFoldDB" id="D6LIL3"/>
<dbReference type="Pfam" id="PF10543">
    <property type="entry name" value="ORF6N"/>
    <property type="match status" value="1"/>
</dbReference>
<dbReference type="InterPro" id="IPR018873">
    <property type="entry name" value="KilA-N_DNA-bd_domain"/>
</dbReference>
<evidence type="ECO:0000313" key="4">
    <source>
        <dbReference type="Proteomes" id="UP000003964"/>
    </source>
</evidence>
<feature type="domain" description="KilA-N DNA-binding" evidence="2">
    <location>
        <begin position="12"/>
        <end position="93"/>
    </location>
</feature>
<organism evidence="3 4">
    <name type="scientific">Fusobacterium periodonticum 1_1_41FAA</name>
    <dbReference type="NCBI Taxonomy" id="469621"/>
    <lineage>
        <taxon>Bacteria</taxon>
        <taxon>Fusobacteriati</taxon>
        <taxon>Fusobacteriota</taxon>
        <taxon>Fusobacteriia</taxon>
        <taxon>Fusobacteriales</taxon>
        <taxon>Fusobacteriaceae</taxon>
        <taxon>Fusobacterium</taxon>
    </lineage>
</organism>
<keyword evidence="1" id="KW-0175">Coiled coil</keyword>
<feature type="coiled-coil region" evidence="1">
    <location>
        <begin position="134"/>
        <end position="161"/>
    </location>
</feature>
<protein>
    <submittedName>
        <fullName evidence="3">Toxin-antitoxin system, toxin component, Bro family</fullName>
    </submittedName>
</protein>
<gene>
    <name evidence="3" type="ORF">HMPREF0400_01578</name>
</gene>
<accession>D6LIL3</accession>
<reference evidence="3 4" key="1">
    <citation type="submission" date="2010-03" db="EMBL/GenBank/DDBJ databases">
        <title>The Genome Sequence of Fusobacterium sp. 1_1_41FAA.</title>
        <authorList>
            <consortium name="The Broad Institute Genome Sequencing Platform"/>
            <person name="Ward D."/>
            <person name="Earl A."/>
            <person name="Feldgarden M."/>
            <person name="Gevers D."/>
            <person name="Young S.K."/>
            <person name="Zeng Q."/>
            <person name="Koehrsen M."/>
            <person name="Alvarado L."/>
            <person name="Berlin A."/>
            <person name="Borenstein D."/>
            <person name="Chapman S."/>
            <person name="Chen Z."/>
            <person name="Engels R."/>
            <person name="Freedman E."/>
            <person name="Gellesch M."/>
            <person name="Goldberg J."/>
            <person name="Griggs A."/>
            <person name="Gujja S."/>
            <person name="Heilman E."/>
            <person name="Heiman D."/>
            <person name="Hepburn T."/>
            <person name="Howarth C."/>
            <person name="Jen D."/>
            <person name="Larson L."/>
            <person name="Mehta T."/>
            <person name="Park D."/>
            <person name="Pearson M."/>
            <person name="Richards J."/>
            <person name="Roberts A."/>
            <person name="Saif S."/>
            <person name="Shea T."/>
            <person name="Shenoy N."/>
            <person name="Sisk P."/>
            <person name="Stolte C."/>
            <person name="Sykes S."/>
            <person name="Walk T."/>
            <person name="White J."/>
            <person name="Yandava C."/>
            <person name="Strauss J.C."/>
            <person name="Ambrose C.E."/>
            <person name="Allen-Vercoe E."/>
            <person name="Haas B."/>
            <person name="Henn M.R."/>
            <person name="Nusbaum C."/>
            <person name="Birren B."/>
        </authorList>
    </citation>
    <scope>NUCLEOTIDE SEQUENCE [LARGE SCALE GENOMIC DNA]</scope>
    <source>
        <strain evidence="3 4">1_1_41FAA</strain>
    </source>
</reference>
<evidence type="ECO:0000256" key="1">
    <source>
        <dbReference type="SAM" id="Coils"/>
    </source>
</evidence>
<dbReference type="RefSeq" id="WP_008821497.1">
    <property type="nucleotide sequence ID" value="NZ_GG770383.1"/>
</dbReference>
<dbReference type="Proteomes" id="UP000003964">
    <property type="component" value="Unassembled WGS sequence"/>
</dbReference>
<sequence length="227" mass="26145">MLVKINNNDVMVKEFQGQRVVTAWDIAKVHEREVNDVTKNFNNNRSKFILGEDYFLINRTEISERKISIQEFIPNNVKEIPLFTESGYLMLVKTFTDDLSWKVQRELVKGYFIAKEVIKPLTPAEQLLAQAKVMVDMENRLNILEKNNARLENHLRRTITNEYFTVIGYANFRGINANTYNSSVIGRKASKICKDCGLAIGKVIDSKYGTINTYPLDVLDEIFALIN</sequence>
<evidence type="ECO:0000259" key="2">
    <source>
        <dbReference type="Pfam" id="PF10543"/>
    </source>
</evidence>
<evidence type="ECO:0000313" key="3">
    <source>
        <dbReference type="EMBL" id="EFG28239.2"/>
    </source>
</evidence>